<evidence type="ECO:0000313" key="2">
    <source>
        <dbReference type="Proteomes" id="UP000712600"/>
    </source>
</evidence>
<proteinExistence type="predicted"/>
<accession>A0A3N6PQP3</accession>
<name>A0A3N6PQP3_BRACR</name>
<reference evidence="1" key="1">
    <citation type="submission" date="2019-12" db="EMBL/GenBank/DDBJ databases">
        <title>Genome sequencing and annotation of Brassica cretica.</title>
        <authorList>
            <person name="Studholme D.J."/>
            <person name="Sarris P."/>
        </authorList>
    </citation>
    <scope>NUCLEOTIDE SEQUENCE</scope>
    <source>
        <strain evidence="1">PFS-109/04</strain>
        <tissue evidence="1">Leaf</tissue>
    </source>
</reference>
<protein>
    <submittedName>
        <fullName evidence="1">Uncharacterized protein</fullName>
    </submittedName>
</protein>
<sequence length="125" mass="14495">MSSSESIGRLLPPMMHQQLRCSRWLLAPNLTFFGDDVGVSPGFSRLQFFLRFLGFCSNQLPVSTIDCFFLPRGRLMLTDLWYYCDKRLGVVACLLPESSRRLLLFDVLFPVCPVDRRRVVPEMMR</sequence>
<gene>
    <name evidence="1" type="ORF">F2Q69_00045398</name>
</gene>
<organism evidence="1 2">
    <name type="scientific">Brassica cretica</name>
    <name type="common">Mustard</name>
    <dbReference type="NCBI Taxonomy" id="69181"/>
    <lineage>
        <taxon>Eukaryota</taxon>
        <taxon>Viridiplantae</taxon>
        <taxon>Streptophyta</taxon>
        <taxon>Embryophyta</taxon>
        <taxon>Tracheophyta</taxon>
        <taxon>Spermatophyta</taxon>
        <taxon>Magnoliopsida</taxon>
        <taxon>eudicotyledons</taxon>
        <taxon>Gunneridae</taxon>
        <taxon>Pentapetalae</taxon>
        <taxon>rosids</taxon>
        <taxon>malvids</taxon>
        <taxon>Brassicales</taxon>
        <taxon>Brassicaceae</taxon>
        <taxon>Brassiceae</taxon>
        <taxon>Brassica</taxon>
    </lineage>
</organism>
<comment type="caution">
    <text evidence="1">The sequence shown here is derived from an EMBL/GenBank/DDBJ whole genome shotgun (WGS) entry which is preliminary data.</text>
</comment>
<dbReference type="OrthoDB" id="10276813at2759"/>
<dbReference type="EMBL" id="QGKX02001621">
    <property type="protein sequence ID" value="KAF3500090.1"/>
    <property type="molecule type" value="Genomic_DNA"/>
</dbReference>
<dbReference type="AlphaFoldDB" id="A0A3N6PQP3"/>
<evidence type="ECO:0000313" key="1">
    <source>
        <dbReference type="EMBL" id="KAF3500090.1"/>
    </source>
</evidence>
<dbReference type="Proteomes" id="UP000712600">
    <property type="component" value="Unassembled WGS sequence"/>
</dbReference>